<evidence type="ECO:0000256" key="3">
    <source>
        <dbReference type="ARBA" id="ARBA00022448"/>
    </source>
</evidence>
<comment type="caution">
    <text evidence="11">The sequence shown here is derived from an EMBL/GenBank/DDBJ whole genome shotgun (WGS) entry which is preliminary data.</text>
</comment>
<evidence type="ECO:0000259" key="10">
    <source>
        <dbReference type="PROSITE" id="PS50928"/>
    </source>
</evidence>
<evidence type="ECO:0000313" key="13">
    <source>
        <dbReference type="Proteomes" id="UP000677265"/>
    </source>
</evidence>
<feature type="transmembrane region" description="Helical" evidence="9">
    <location>
        <begin position="242"/>
        <end position="265"/>
    </location>
</feature>
<keyword evidence="8 9" id="KW-0472">Membrane</keyword>
<dbReference type="PANTHER" id="PTHR47737">
    <property type="entry name" value="GLYCINE BETAINE/PROLINE BETAINE TRANSPORT SYSTEM PERMEASE PROTEIN PROW"/>
    <property type="match status" value="1"/>
</dbReference>
<dbReference type="InterPro" id="IPR000515">
    <property type="entry name" value="MetI-like"/>
</dbReference>
<dbReference type="Pfam" id="PF00528">
    <property type="entry name" value="BPD_transp_1"/>
    <property type="match status" value="1"/>
</dbReference>
<organism evidence="11">
    <name type="scientific">Neobacillus citreus</name>
    <dbReference type="NCBI Taxonomy" id="2833578"/>
    <lineage>
        <taxon>Bacteria</taxon>
        <taxon>Bacillati</taxon>
        <taxon>Bacillota</taxon>
        <taxon>Bacilli</taxon>
        <taxon>Bacillales</taxon>
        <taxon>Bacillaceae</taxon>
        <taxon>Neobacillus</taxon>
    </lineage>
</organism>
<keyword evidence="6" id="KW-0029">Amino-acid transport</keyword>
<keyword evidence="13" id="KW-1185">Reference proteome</keyword>
<evidence type="ECO:0000256" key="5">
    <source>
        <dbReference type="ARBA" id="ARBA00022692"/>
    </source>
</evidence>
<dbReference type="CDD" id="cd06261">
    <property type="entry name" value="TM_PBP2"/>
    <property type="match status" value="1"/>
</dbReference>
<evidence type="ECO:0000256" key="8">
    <source>
        <dbReference type="ARBA" id="ARBA00023136"/>
    </source>
</evidence>
<feature type="transmembrane region" description="Helical" evidence="9">
    <location>
        <begin position="137"/>
        <end position="163"/>
    </location>
</feature>
<name>A0A942Y5H5_9BACI</name>
<evidence type="ECO:0000256" key="1">
    <source>
        <dbReference type="ARBA" id="ARBA00004651"/>
    </source>
</evidence>
<evidence type="ECO:0000256" key="6">
    <source>
        <dbReference type="ARBA" id="ARBA00022970"/>
    </source>
</evidence>
<feature type="domain" description="ABC transmembrane type-1" evidence="10">
    <location>
        <begin position="90"/>
        <end position="269"/>
    </location>
</feature>
<dbReference type="GO" id="GO:0015226">
    <property type="term" value="F:carnitine transmembrane transporter activity"/>
    <property type="evidence" value="ECO:0007669"/>
    <property type="project" value="TreeGrafter"/>
</dbReference>
<evidence type="ECO:0000256" key="9">
    <source>
        <dbReference type="RuleBase" id="RU363032"/>
    </source>
</evidence>
<dbReference type="InterPro" id="IPR035906">
    <property type="entry name" value="MetI-like_sf"/>
</dbReference>
<keyword evidence="7 9" id="KW-1133">Transmembrane helix</keyword>
<comment type="subcellular location">
    <subcellularLocation>
        <location evidence="1 9">Cell membrane</location>
        <topology evidence="1 9">Multi-pass membrane protein</topology>
    </subcellularLocation>
</comment>
<dbReference type="PROSITE" id="PS50928">
    <property type="entry name" value="ABC_TM1"/>
    <property type="match status" value="1"/>
</dbReference>
<dbReference type="GO" id="GO:0005275">
    <property type="term" value="F:amine transmembrane transporter activity"/>
    <property type="evidence" value="ECO:0007669"/>
    <property type="project" value="TreeGrafter"/>
</dbReference>
<feature type="transmembrane region" description="Helical" evidence="9">
    <location>
        <begin position="45"/>
        <end position="63"/>
    </location>
</feature>
<dbReference type="EMBL" id="JAGYPE020000004">
    <property type="protein sequence ID" value="MCH6264737.1"/>
    <property type="molecule type" value="Genomic_DNA"/>
</dbReference>
<keyword evidence="3 9" id="KW-0813">Transport</keyword>
<dbReference type="AlphaFoldDB" id="A0A942Y5H5"/>
<dbReference type="GO" id="GO:0006865">
    <property type="term" value="P:amino acid transport"/>
    <property type="evidence" value="ECO:0007669"/>
    <property type="project" value="UniProtKB-KW"/>
</dbReference>
<keyword evidence="5 9" id="KW-0812">Transmembrane</keyword>
<sequence length="278" mass="29622">MNYFKLPLEEWTNTFINDWFLPNMSGFFDGISNLFQSFIDMITEILIAVPPEIIAIILIILAWRISGKGLALFTLVGCLYMGSVGMWEAAMQTVGIMIVSTIVSVFIGVPLGILSATSRTVDKVIRPILDFMQTLPIFVYLIPSILLFGLGGVPAVIATFVFAAPPAVRMTSLGIKQVPAEVVEASKAFGSTTTQLLFKVQLPLAMPAIMAGVNQTIMLSLSMAVVSSMIGAPGLGSSVLRGIATVNVGLGLTAGLAIVVLAIILDRITQSLGQKTKI</sequence>
<dbReference type="SUPFAM" id="SSF161098">
    <property type="entry name" value="MetI-like"/>
    <property type="match status" value="1"/>
</dbReference>
<protein>
    <submittedName>
        <fullName evidence="11">Proline/glycine betaine ABC transporter permease</fullName>
    </submittedName>
</protein>
<dbReference type="Gene3D" id="1.10.3720.10">
    <property type="entry name" value="MetI-like"/>
    <property type="match status" value="1"/>
</dbReference>
<accession>A0A942Y5H5</accession>
<feature type="transmembrane region" description="Helical" evidence="9">
    <location>
        <begin position="216"/>
        <end position="236"/>
    </location>
</feature>
<feature type="transmembrane region" description="Helical" evidence="9">
    <location>
        <begin position="69"/>
        <end position="87"/>
    </location>
</feature>
<evidence type="ECO:0000313" key="12">
    <source>
        <dbReference type="EMBL" id="MCH6264737.1"/>
    </source>
</evidence>
<evidence type="ECO:0000256" key="2">
    <source>
        <dbReference type="ARBA" id="ARBA00007069"/>
    </source>
</evidence>
<dbReference type="GO" id="GO:0031460">
    <property type="term" value="P:glycine betaine transport"/>
    <property type="evidence" value="ECO:0007669"/>
    <property type="project" value="TreeGrafter"/>
</dbReference>
<comment type="similarity">
    <text evidence="2">Belongs to the binding-protein-dependent transport system permease family. CysTW subfamily.</text>
</comment>
<dbReference type="Proteomes" id="UP000677265">
    <property type="component" value="Unassembled WGS sequence"/>
</dbReference>
<dbReference type="FunFam" id="1.10.3720.10:FF:000001">
    <property type="entry name" value="Glycine betaine ABC transporter, permease"/>
    <property type="match status" value="1"/>
</dbReference>
<dbReference type="GO" id="GO:0015871">
    <property type="term" value="P:choline transport"/>
    <property type="evidence" value="ECO:0007669"/>
    <property type="project" value="TreeGrafter"/>
</dbReference>
<dbReference type="PANTHER" id="PTHR47737:SF1">
    <property type="entry name" value="GLYCINE BETAINE_PROLINE BETAINE TRANSPORT SYSTEM PERMEASE PROTEIN PROW"/>
    <property type="match status" value="1"/>
</dbReference>
<dbReference type="GO" id="GO:0043190">
    <property type="term" value="C:ATP-binding cassette (ABC) transporter complex"/>
    <property type="evidence" value="ECO:0007669"/>
    <property type="project" value="TreeGrafter"/>
</dbReference>
<evidence type="ECO:0000256" key="7">
    <source>
        <dbReference type="ARBA" id="ARBA00022989"/>
    </source>
</evidence>
<evidence type="ECO:0000313" key="11">
    <source>
        <dbReference type="EMBL" id="MBS4179901.1"/>
    </source>
</evidence>
<dbReference type="EMBL" id="JAGYPE010000001">
    <property type="protein sequence ID" value="MBS4179901.1"/>
    <property type="molecule type" value="Genomic_DNA"/>
</dbReference>
<proteinExistence type="inferred from homology"/>
<keyword evidence="4" id="KW-1003">Cell membrane</keyword>
<dbReference type="RefSeq" id="WP_213139946.1">
    <property type="nucleotide sequence ID" value="NZ_JAGYPE020000004.1"/>
</dbReference>
<gene>
    <name evidence="12" type="ORF">KHB02_004260</name>
    <name evidence="11" type="ORF">KHB02_00730</name>
</gene>
<feature type="transmembrane region" description="Helical" evidence="9">
    <location>
        <begin position="94"/>
        <end position="117"/>
    </location>
</feature>
<evidence type="ECO:0000256" key="4">
    <source>
        <dbReference type="ARBA" id="ARBA00022475"/>
    </source>
</evidence>
<reference evidence="11" key="1">
    <citation type="submission" date="2021-05" db="EMBL/GenBank/DDBJ databases">
        <title>Novel Bacillus species.</title>
        <authorList>
            <person name="Liu G."/>
        </authorList>
    </citation>
    <scope>NUCLEOTIDE SEQUENCE</scope>
    <source>
        <strain evidence="11 13">FJAT-50051</strain>
    </source>
</reference>